<feature type="transmembrane region" description="Helical" evidence="1">
    <location>
        <begin position="68"/>
        <end position="84"/>
    </location>
</feature>
<name>A0A7W1XBY2_9BACL</name>
<dbReference type="EMBL" id="JACEIP010000020">
    <property type="protein sequence ID" value="MBA4543727.1"/>
    <property type="molecule type" value="Genomic_DNA"/>
</dbReference>
<feature type="transmembrane region" description="Helical" evidence="1">
    <location>
        <begin position="9"/>
        <end position="27"/>
    </location>
</feature>
<evidence type="ECO:0000313" key="3">
    <source>
        <dbReference type="Proteomes" id="UP000530514"/>
    </source>
</evidence>
<evidence type="ECO:0000313" key="2">
    <source>
        <dbReference type="EMBL" id="MBA4543727.1"/>
    </source>
</evidence>
<accession>A0A7W1XBY2</accession>
<feature type="transmembrane region" description="Helical" evidence="1">
    <location>
        <begin position="39"/>
        <end position="56"/>
    </location>
</feature>
<sequence>MYFKILKWLGYLIMIMAVCIAAILFLVSHDPEVLQKLSYDMLILGLIGCALVYFSLFGQRFPQFHSHIERIATISLLIISLLLIKPDGEVIASVISAIVTALTFVIGLYFNTRIINESNQNRHAKYILMNSLKWERFIHDHLWLLPDQILQDVLDIRQMLHSIDLKLHDPASAQTNEMSEELKNDLHSLHEKIGLLFLHIRSDLQIPTSEASVSVLTRQASDRSKGV</sequence>
<gene>
    <name evidence="2" type="ORF">H1164_12585</name>
</gene>
<keyword evidence="1" id="KW-1133">Transmembrane helix</keyword>
<keyword evidence="1" id="KW-0472">Membrane</keyword>
<keyword evidence="1" id="KW-0812">Transmembrane</keyword>
<proteinExistence type="predicted"/>
<keyword evidence="3" id="KW-1185">Reference proteome</keyword>
<organism evidence="2 3">
    <name type="scientific">Thermoactinomyces daqus</name>
    <dbReference type="NCBI Taxonomy" id="1329516"/>
    <lineage>
        <taxon>Bacteria</taxon>
        <taxon>Bacillati</taxon>
        <taxon>Bacillota</taxon>
        <taxon>Bacilli</taxon>
        <taxon>Bacillales</taxon>
        <taxon>Thermoactinomycetaceae</taxon>
        <taxon>Thermoactinomyces</taxon>
    </lineage>
</organism>
<protein>
    <submittedName>
        <fullName evidence="2">Uncharacterized protein</fullName>
    </submittedName>
</protein>
<dbReference type="RefSeq" id="WP_033102102.1">
    <property type="nucleotide sequence ID" value="NZ_JACEIP010000020.1"/>
</dbReference>
<dbReference type="AlphaFoldDB" id="A0A7W1XBY2"/>
<feature type="transmembrane region" description="Helical" evidence="1">
    <location>
        <begin position="90"/>
        <end position="110"/>
    </location>
</feature>
<dbReference type="Proteomes" id="UP000530514">
    <property type="component" value="Unassembled WGS sequence"/>
</dbReference>
<reference evidence="2 3" key="1">
    <citation type="submission" date="2020-07" db="EMBL/GenBank/DDBJ databases">
        <authorList>
            <person name="Feng H."/>
        </authorList>
    </citation>
    <scope>NUCLEOTIDE SEQUENCE [LARGE SCALE GENOMIC DNA]</scope>
    <source>
        <strain evidence="3">s-11</strain>
    </source>
</reference>
<evidence type="ECO:0000256" key="1">
    <source>
        <dbReference type="SAM" id="Phobius"/>
    </source>
</evidence>
<comment type="caution">
    <text evidence="2">The sequence shown here is derived from an EMBL/GenBank/DDBJ whole genome shotgun (WGS) entry which is preliminary data.</text>
</comment>